<name>A0A9E7GD22_9LILI</name>
<reference evidence="2" key="1">
    <citation type="submission" date="2022-05" db="EMBL/GenBank/DDBJ databases">
        <title>The Musa troglodytarum L. genome provides insights into the mechanism of non-climacteric behaviour and enrichment of carotenoids.</title>
        <authorList>
            <person name="Wang J."/>
        </authorList>
    </citation>
    <scope>NUCLEOTIDE SEQUENCE</scope>
    <source>
        <tissue evidence="2">Leaf</tissue>
    </source>
</reference>
<dbReference type="Proteomes" id="UP001055439">
    <property type="component" value="Chromosome 6"/>
</dbReference>
<dbReference type="AlphaFoldDB" id="A0A9E7GD22"/>
<proteinExistence type="predicted"/>
<evidence type="ECO:0000313" key="3">
    <source>
        <dbReference type="Proteomes" id="UP001055439"/>
    </source>
</evidence>
<feature type="region of interest" description="Disordered" evidence="1">
    <location>
        <begin position="1"/>
        <end position="59"/>
    </location>
</feature>
<organism evidence="2 3">
    <name type="scientific">Musa troglodytarum</name>
    <name type="common">fe'i banana</name>
    <dbReference type="NCBI Taxonomy" id="320322"/>
    <lineage>
        <taxon>Eukaryota</taxon>
        <taxon>Viridiplantae</taxon>
        <taxon>Streptophyta</taxon>
        <taxon>Embryophyta</taxon>
        <taxon>Tracheophyta</taxon>
        <taxon>Spermatophyta</taxon>
        <taxon>Magnoliopsida</taxon>
        <taxon>Liliopsida</taxon>
        <taxon>Zingiberales</taxon>
        <taxon>Musaceae</taxon>
        <taxon>Musa</taxon>
    </lineage>
</organism>
<evidence type="ECO:0000256" key="1">
    <source>
        <dbReference type="SAM" id="MobiDB-lite"/>
    </source>
</evidence>
<protein>
    <submittedName>
        <fullName evidence="2">Uncharacterized protein</fullName>
    </submittedName>
</protein>
<accession>A0A9E7GD22</accession>
<feature type="compositionally biased region" description="Basic and acidic residues" evidence="1">
    <location>
        <begin position="48"/>
        <end position="59"/>
    </location>
</feature>
<sequence length="59" mass="6451">MTDLDAAVNLESPKSRKGCGTRHLGPLSDPIRRRARTKEQEMGNASDGVRELGRTSRDG</sequence>
<evidence type="ECO:0000313" key="2">
    <source>
        <dbReference type="EMBL" id="URE08988.1"/>
    </source>
</evidence>
<gene>
    <name evidence="2" type="ORF">MUK42_05799</name>
</gene>
<dbReference type="EMBL" id="CP097508">
    <property type="protein sequence ID" value="URE08988.1"/>
    <property type="molecule type" value="Genomic_DNA"/>
</dbReference>
<keyword evidence="3" id="KW-1185">Reference proteome</keyword>